<dbReference type="Pfam" id="PF00023">
    <property type="entry name" value="Ank"/>
    <property type="match status" value="1"/>
</dbReference>
<evidence type="ECO:0000313" key="5">
    <source>
        <dbReference type="Proteomes" id="UP000186601"/>
    </source>
</evidence>
<keyword evidence="5" id="KW-1185">Reference proteome</keyword>
<name>A0A2R6NK43_9APHY</name>
<reference evidence="4 5" key="1">
    <citation type="submission" date="2018-02" db="EMBL/GenBank/DDBJ databases">
        <title>Genome sequence of the basidiomycete white-rot fungus Phlebia centrifuga.</title>
        <authorList>
            <person name="Granchi Z."/>
            <person name="Peng M."/>
            <person name="de Vries R.P."/>
            <person name="Hilden K."/>
            <person name="Makela M.R."/>
            <person name="Grigoriev I."/>
            <person name="Riley R."/>
        </authorList>
    </citation>
    <scope>NUCLEOTIDE SEQUENCE [LARGE SCALE GENOMIC DNA]</scope>
    <source>
        <strain evidence="4 5">FBCC195</strain>
    </source>
</reference>
<dbReference type="EMBL" id="MLYV02001139">
    <property type="protein sequence ID" value="PSR72737.1"/>
    <property type="molecule type" value="Genomic_DNA"/>
</dbReference>
<dbReference type="InterPro" id="IPR002110">
    <property type="entry name" value="Ankyrin_rpt"/>
</dbReference>
<dbReference type="PROSITE" id="PS50088">
    <property type="entry name" value="ANK_REPEAT"/>
    <property type="match status" value="2"/>
</dbReference>
<dbReference type="SMART" id="SM00248">
    <property type="entry name" value="ANK"/>
    <property type="match status" value="3"/>
</dbReference>
<dbReference type="PROSITE" id="PS50297">
    <property type="entry name" value="ANK_REP_REGION"/>
    <property type="match status" value="2"/>
</dbReference>
<comment type="caution">
    <text evidence="4">The sequence shown here is derived from an EMBL/GenBank/DDBJ whole genome shotgun (WGS) entry which is preliminary data.</text>
</comment>
<proteinExistence type="predicted"/>
<dbReference type="PANTHER" id="PTHR24171">
    <property type="entry name" value="ANKYRIN REPEAT DOMAIN-CONTAINING PROTEIN 39-RELATED"/>
    <property type="match status" value="1"/>
</dbReference>
<keyword evidence="1" id="KW-0677">Repeat</keyword>
<accession>A0A2R6NK43</accession>
<feature type="repeat" description="ANK" evidence="3">
    <location>
        <begin position="206"/>
        <end position="238"/>
    </location>
</feature>
<dbReference type="InterPro" id="IPR036770">
    <property type="entry name" value="Ankyrin_rpt-contain_sf"/>
</dbReference>
<dbReference type="Gene3D" id="1.25.40.20">
    <property type="entry name" value="Ankyrin repeat-containing domain"/>
    <property type="match status" value="1"/>
</dbReference>
<dbReference type="AlphaFoldDB" id="A0A2R6NK43"/>
<evidence type="ECO:0000256" key="1">
    <source>
        <dbReference type="ARBA" id="ARBA00022737"/>
    </source>
</evidence>
<dbReference type="Proteomes" id="UP000186601">
    <property type="component" value="Unassembled WGS sequence"/>
</dbReference>
<dbReference type="SUPFAM" id="SSF48403">
    <property type="entry name" value="Ankyrin repeat"/>
    <property type="match status" value="1"/>
</dbReference>
<protein>
    <submittedName>
        <fullName evidence="4">Uncharacterized protein</fullName>
    </submittedName>
</protein>
<feature type="repeat" description="ANK" evidence="3">
    <location>
        <begin position="239"/>
        <end position="265"/>
    </location>
</feature>
<gene>
    <name evidence="4" type="ORF">PHLCEN_2v11432</name>
</gene>
<evidence type="ECO:0000256" key="2">
    <source>
        <dbReference type="ARBA" id="ARBA00023043"/>
    </source>
</evidence>
<organism evidence="4 5">
    <name type="scientific">Hermanssonia centrifuga</name>
    <dbReference type="NCBI Taxonomy" id="98765"/>
    <lineage>
        <taxon>Eukaryota</taxon>
        <taxon>Fungi</taxon>
        <taxon>Dikarya</taxon>
        <taxon>Basidiomycota</taxon>
        <taxon>Agaricomycotina</taxon>
        <taxon>Agaricomycetes</taxon>
        <taxon>Polyporales</taxon>
        <taxon>Meruliaceae</taxon>
        <taxon>Hermanssonia</taxon>
    </lineage>
</organism>
<evidence type="ECO:0000256" key="3">
    <source>
        <dbReference type="PROSITE-ProRule" id="PRU00023"/>
    </source>
</evidence>
<evidence type="ECO:0000313" key="4">
    <source>
        <dbReference type="EMBL" id="PSR72737.1"/>
    </source>
</evidence>
<dbReference type="PANTHER" id="PTHR24171:SF10">
    <property type="entry name" value="ANKYRIN REPEAT DOMAIN-CONTAINING PROTEIN 29-LIKE"/>
    <property type="match status" value="1"/>
</dbReference>
<dbReference type="Pfam" id="PF13637">
    <property type="entry name" value="Ank_4"/>
    <property type="match status" value="1"/>
</dbReference>
<dbReference type="OrthoDB" id="194358at2759"/>
<sequence>MSGAAEVARRPSISIPNNRDFPAENGHQALREITYRNVKSLVNVVVMITSGSPYAAVGLVSNPCEKVARMFQFLTDVGAHTEWEDGDFQRTALQYIKYRFNQRPHAYGCNTVNSLSIQLYIAGPVFHEDASDAWEDWMEKSDLPHIHRAVLTDKNRETALKDTLAGIAETEINTPCRQGLTALEWAINMFLPDVVRTLLECGADVHKGIPLHGAAYHGNDEVIKLLIDAGADVNLQDHHGRTPLHRASFRGQASAVEELIRLGGENLLWDIQDNYGRTVFDEAERGRTFFAAIGWPTGHARIIQTLSPFQVCRFEAYSGEPGCEDAHDADLEIPGRFPEG</sequence>
<dbReference type="STRING" id="98765.A0A2R6NK43"/>
<keyword evidence="2 3" id="KW-0040">ANK repeat</keyword>